<dbReference type="PANTHER" id="PTHR43283:SF3">
    <property type="entry name" value="BETA-LACTAMASE FAMILY PROTEIN (AFU_ORTHOLOGUE AFUA_5G07500)"/>
    <property type="match status" value="1"/>
</dbReference>
<feature type="domain" description="Beta-lactamase-related" evidence="1">
    <location>
        <begin position="14"/>
        <end position="382"/>
    </location>
</feature>
<name>A0AAD7ILP4_9AGAR</name>
<dbReference type="InterPro" id="IPR001466">
    <property type="entry name" value="Beta-lactam-related"/>
</dbReference>
<dbReference type="SUPFAM" id="SSF56601">
    <property type="entry name" value="beta-lactamase/transpeptidase-like"/>
    <property type="match status" value="1"/>
</dbReference>
<gene>
    <name evidence="2" type="ORF">B0H16DRAFT_1557815</name>
</gene>
<dbReference type="Proteomes" id="UP001215598">
    <property type="component" value="Unassembled WGS sequence"/>
</dbReference>
<evidence type="ECO:0000313" key="3">
    <source>
        <dbReference type="Proteomes" id="UP001215598"/>
    </source>
</evidence>
<dbReference type="PANTHER" id="PTHR43283">
    <property type="entry name" value="BETA-LACTAMASE-RELATED"/>
    <property type="match status" value="1"/>
</dbReference>
<dbReference type="Gene3D" id="3.40.710.10">
    <property type="entry name" value="DD-peptidase/beta-lactamase superfamily"/>
    <property type="match status" value="1"/>
</dbReference>
<accession>A0AAD7ILP4</accession>
<dbReference type="Pfam" id="PF00144">
    <property type="entry name" value="Beta-lactamase"/>
    <property type="match status" value="1"/>
</dbReference>
<proteinExistence type="predicted"/>
<organism evidence="2 3">
    <name type="scientific">Mycena metata</name>
    <dbReference type="NCBI Taxonomy" id="1033252"/>
    <lineage>
        <taxon>Eukaryota</taxon>
        <taxon>Fungi</taxon>
        <taxon>Dikarya</taxon>
        <taxon>Basidiomycota</taxon>
        <taxon>Agaricomycotina</taxon>
        <taxon>Agaricomycetes</taxon>
        <taxon>Agaricomycetidae</taxon>
        <taxon>Agaricales</taxon>
        <taxon>Marasmiineae</taxon>
        <taxon>Mycenaceae</taxon>
        <taxon>Mycena</taxon>
    </lineage>
</organism>
<comment type="caution">
    <text evidence="2">The sequence shown here is derived from an EMBL/GenBank/DDBJ whole genome shotgun (WGS) entry which is preliminary data.</text>
</comment>
<dbReference type="InterPro" id="IPR050789">
    <property type="entry name" value="Diverse_Enzym_Activities"/>
</dbReference>
<evidence type="ECO:0000259" key="1">
    <source>
        <dbReference type="Pfam" id="PF00144"/>
    </source>
</evidence>
<dbReference type="InterPro" id="IPR012338">
    <property type="entry name" value="Beta-lactam/transpept-like"/>
</dbReference>
<dbReference type="EMBL" id="JARKIB010000082">
    <property type="protein sequence ID" value="KAJ7745677.1"/>
    <property type="molecule type" value="Genomic_DNA"/>
</dbReference>
<dbReference type="AlphaFoldDB" id="A0AAD7ILP4"/>
<evidence type="ECO:0000313" key="2">
    <source>
        <dbReference type="EMBL" id="KAJ7745677.1"/>
    </source>
</evidence>
<protein>
    <submittedName>
        <fullName evidence="2">Beta-lactamase/transpeptidase-like protein</fullName>
    </submittedName>
</protein>
<reference evidence="2" key="1">
    <citation type="submission" date="2023-03" db="EMBL/GenBank/DDBJ databases">
        <title>Massive genome expansion in bonnet fungi (Mycena s.s.) driven by repeated elements and novel gene families across ecological guilds.</title>
        <authorList>
            <consortium name="Lawrence Berkeley National Laboratory"/>
            <person name="Harder C.B."/>
            <person name="Miyauchi S."/>
            <person name="Viragh M."/>
            <person name="Kuo A."/>
            <person name="Thoen E."/>
            <person name="Andreopoulos B."/>
            <person name="Lu D."/>
            <person name="Skrede I."/>
            <person name="Drula E."/>
            <person name="Henrissat B."/>
            <person name="Morin E."/>
            <person name="Kohler A."/>
            <person name="Barry K."/>
            <person name="LaButti K."/>
            <person name="Morin E."/>
            <person name="Salamov A."/>
            <person name="Lipzen A."/>
            <person name="Mereny Z."/>
            <person name="Hegedus B."/>
            <person name="Baldrian P."/>
            <person name="Stursova M."/>
            <person name="Weitz H."/>
            <person name="Taylor A."/>
            <person name="Grigoriev I.V."/>
            <person name="Nagy L.G."/>
            <person name="Martin F."/>
            <person name="Kauserud H."/>
        </authorList>
    </citation>
    <scope>NUCLEOTIDE SEQUENCE</scope>
    <source>
        <strain evidence="2">CBHHK182m</strain>
    </source>
</reference>
<keyword evidence="3" id="KW-1185">Reference proteome</keyword>
<sequence>MPPTLSPTSKEAIDRMLAEAVFSKSMPALFFGVTTAEGPIYMHTEGTKLVDDPASGAIDEDTVYYLASQTKLVTSIAALQLLEQGKITLDTLAEDVLPELANPVIVTGHDEQGNPITIPAQGKITFGQLLNHTSGLDSSAAKKTAHGMSEVYSHCGADLATYFDVLKDSLPGVPLKFEPGSDFVYGFSSDCVGFIVEKLSGKSLDQYFKDHIFSPLGITSASFYLTPVMKARLLPRAYRNKDGVLERWKGPPPFEEDPAKLQMNYGGMGLYASQKDYLTLLRHLLQIKADTLTAATPILSPASVEALFTPTLSAAGAASLSQFLQLPPGSVQYTCGFFVTITDFPGIRKKGTGAWGGAAHTNFFIDPTTGVAGILATQLEPRADKTHFRLCLAVEKELYAGLNVGDQA</sequence>